<keyword evidence="5 9" id="KW-0032">Aminotransferase</keyword>
<organism evidence="11 12">
    <name type="scientific">Candidatus Korobacter versatilis</name>
    <dbReference type="NCBI Taxonomy" id="658062"/>
    <lineage>
        <taxon>Bacteria</taxon>
        <taxon>Pseudomonadati</taxon>
        <taxon>Acidobacteriota</taxon>
        <taxon>Terriglobia</taxon>
        <taxon>Terriglobales</taxon>
        <taxon>Candidatus Korobacteraceae</taxon>
        <taxon>Candidatus Korobacter</taxon>
    </lineage>
</organism>
<evidence type="ECO:0000259" key="10">
    <source>
        <dbReference type="Pfam" id="PF00155"/>
    </source>
</evidence>
<accession>A0A932AA10</accession>
<dbReference type="InterPro" id="IPR050106">
    <property type="entry name" value="HistidinolP_aminotransfase"/>
</dbReference>
<dbReference type="CDD" id="cd00609">
    <property type="entry name" value="AAT_like"/>
    <property type="match status" value="1"/>
</dbReference>
<protein>
    <recommendedName>
        <fullName evidence="9">Histidinol-phosphate aminotransferase</fullName>
        <ecNumber evidence="9">2.6.1.9</ecNumber>
    </recommendedName>
    <alternativeName>
        <fullName evidence="9">Imidazole acetol-phosphate transaminase</fullName>
    </alternativeName>
</protein>
<reference evidence="11" key="1">
    <citation type="submission" date="2020-07" db="EMBL/GenBank/DDBJ databases">
        <title>Huge and variable diversity of episymbiotic CPR bacteria and DPANN archaea in groundwater ecosystems.</title>
        <authorList>
            <person name="He C.Y."/>
            <person name="Keren R."/>
            <person name="Whittaker M."/>
            <person name="Farag I.F."/>
            <person name="Doudna J."/>
            <person name="Cate J.H.D."/>
            <person name="Banfield J.F."/>
        </authorList>
    </citation>
    <scope>NUCLEOTIDE SEQUENCE</scope>
    <source>
        <strain evidence="11">NC_groundwater_580_Pr5_B-0.1um_64_19</strain>
    </source>
</reference>
<gene>
    <name evidence="9" type="primary">hisC</name>
    <name evidence="11" type="ORF">HYX28_11275</name>
</gene>
<proteinExistence type="inferred from homology"/>
<dbReference type="HAMAP" id="MF_01023">
    <property type="entry name" value="HisC_aminotrans_2"/>
    <property type="match status" value="1"/>
</dbReference>
<dbReference type="GO" id="GO:0004400">
    <property type="term" value="F:histidinol-phosphate transaminase activity"/>
    <property type="evidence" value="ECO:0007669"/>
    <property type="project" value="UniProtKB-UniRule"/>
</dbReference>
<evidence type="ECO:0000256" key="1">
    <source>
        <dbReference type="ARBA" id="ARBA00001933"/>
    </source>
</evidence>
<keyword evidence="9" id="KW-0028">Amino-acid biosynthesis</keyword>
<dbReference type="SUPFAM" id="SSF53383">
    <property type="entry name" value="PLP-dependent transferases"/>
    <property type="match status" value="1"/>
</dbReference>
<dbReference type="AlphaFoldDB" id="A0A932AA10"/>
<dbReference type="GO" id="GO:0030170">
    <property type="term" value="F:pyridoxal phosphate binding"/>
    <property type="evidence" value="ECO:0007669"/>
    <property type="project" value="InterPro"/>
</dbReference>
<comment type="similarity">
    <text evidence="3 9">Belongs to the class-II pyridoxal-phosphate-dependent aminotransferase family. Histidinol-phosphate aminotransferase subfamily.</text>
</comment>
<evidence type="ECO:0000256" key="5">
    <source>
        <dbReference type="ARBA" id="ARBA00022576"/>
    </source>
</evidence>
<name>A0A932AA10_9BACT</name>
<evidence type="ECO:0000256" key="7">
    <source>
        <dbReference type="ARBA" id="ARBA00022898"/>
    </source>
</evidence>
<dbReference type="NCBIfam" id="TIGR01141">
    <property type="entry name" value="hisC"/>
    <property type="match status" value="1"/>
</dbReference>
<evidence type="ECO:0000256" key="9">
    <source>
        <dbReference type="HAMAP-Rule" id="MF_01023"/>
    </source>
</evidence>
<evidence type="ECO:0000256" key="2">
    <source>
        <dbReference type="ARBA" id="ARBA00005011"/>
    </source>
</evidence>
<evidence type="ECO:0000256" key="4">
    <source>
        <dbReference type="ARBA" id="ARBA00011738"/>
    </source>
</evidence>
<keyword evidence="7 9" id="KW-0663">Pyridoxal phosphate</keyword>
<evidence type="ECO:0000313" key="11">
    <source>
        <dbReference type="EMBL" id="MBI2679352.1"/>
    </source>
</evidence>
<evidence type="ECO:0000256" key="8">
    <source>
        <dbReference type="ARBA" id="ARBA00047481"/>
    </source>
</evidence>
<dbReference type="InterPro" id="IPR015421">
    <property type="entry name" value="PyrdxlP-dep_Trfase_major"/>
</dbReference>
<dbReference type="InterPro" id="IPR005861">
    <property type="entry name" value="HisP_aminotrans"/>
</dbReference>
<dbReference type="PANTHER" id="PTHR43643:SF3">
    <property type="entry name" value="HISTIDINOL-PHOSPHATE AMINOTRANSFERASE"/>
    <property type="match status" value="1"/>
</dbReference>
<dbReference type="Gene3D" id="3.90.1150.10">
    <property type="entry name" value="Aspartate Aminotransferase, domain 1"/>
    <property type="match status" value="1"/>
</dbReference>
<dbReference type="InterPro" id="IPR015424">
    <property type="entry name" value="PyrdxlP-dep_Trfase"/>
</dbReference>
<keyword evidence="6 9" id="KW-0808">Transferase</keyword>
<dbReference type="EC" id="2.6.1.9" evidence="9"/>
<comment type="cofactor">
    <cofactor evidence="1 9">
        <name>pyridoxal 5'-phosphate</name>
        <dbReference type="ChEBI" id="CHEBI:597326"/>
    </cofactor>
</comment>
<dbReference type="Proteomes" id="UP000779809">
    <property type="component" value="Unassembled WGS sequence"/>
</dbReference>
<dbReference type="InterPro" id="IPR015422">
    <property type="entry name" value="PyrdxlP-dep_Trfase_small"/>
</dbReference>
<dbReference type="Pfam" id="PF00155">
    <property type="entry name" value="Aminotran_1_2"/>
    <property type="match status" value="1"/>
</dbReference>
<dbReference type="InterPro" id="IPR004839">
    <property type="entry name" value="Aminotransferase_I/II_large"/>
</dbReference>
<comment type="subunit">
    <text evidence="4 9">Homodimer.</text>
</comment>
<comment type="caution">
    <text evidence="11">The sequence shown here is derived from an EMBL/GenBank/DDBJ whole genome shotgun (WGS) entry which is preliminary data.</text>
</comment>
<evidence type="ECO:0000313" key="12">
    <source>
        <dbReference type="Proteomes" id="UP000779809"/>
    </source>
</evidence>
<evidence type="ECO:0000256" key="6">
    <source>
        <dbReference type="ARBA" id="ARBA00022679"/>
    </source>
</evidence>
<feature type="domain" description="Aminotransferase class I/classII large" evidence="10">
    <location>
        <begin position="38"/>
        <end position="368"/>
    </location>
</feature>
<sequence>MKPSDSWKHLVPDHLRKLGPYTPGKPIKQAEKESGVACIKMASNENPFGPSPQALEAMHHAALESNLYPDNDATELRVQLARRNGLEPDQVLVTDGSTVLLDLIARTLLAPSLNAVTSARSFIVYLIATRAAGGELIEVPMRGDSYDLDAIADAVNEDTRVVYLANPNNPTGTLFDAAATRRFLDRVPQSVFVVIDEAYYDFATHFAKQRNVDYSHSLDYVREGRPVIVLRTFSKAHGLAGLRVGYGFGPPEILAYLERLRTAFSVSAVAEAAAIAALDDTEHIRKTLENNDQGVQYLAEKLKGLGYQPVPTWANFIYFDVGGDAAALAKRIQAEGVIVRSLAPWGISTAIRVTVGTPEQNQRFIAALAKATDRATVQ</sequence>
<dbReference type="GO" id="GO:0000105">
    <property type="term" value="P:L-histidine biosynthetic process"/>
    <property type="evidence" value="ECO:0007669"/>
    <property type="project" value="UniProtKB-UniRule"/>
</dbReference>
<feature type="modified residue" description="N6-(pyridoxal phosphate)lysine" evidence="9">
    <location>
        <position position="235"/>
    </location>
</feature>
<dbReference type="Gene3D" id="3.40.640.10">
    <property type="entry name" value="Type I PLP-dependent aspartate aminotransferase-like (Major domain)"/>
    <property type="match status" value="1"/>
</dbReference>
<dbReference type="PANTHER" id="PTHR43643">
    <property type="entry name" value="HISTIDINOL-PHOSPHATE AMINOTRANSFERASE 2"/>
    <property type="match status" value="1"/>
</dbReference>
<dbReference type="EMBL" id="JACPNR010000014">
    <property type="protein sequence ID" value="MBI2679352.1"/>
    <property type="molecule type" value="Genomic_DNA"/>
</dbReference>
<evidence type="ECO:0000256" key="3">
    <source>
        <dbReference type="ARBA" id="ARBA00007970"/>
    </source>
</evidence>
<comment type="catalytic activity">
    <reaction evidence="8 9">
        <text>L-histidinol phosphate + 2-oxoglutarate = 3-(imidazol-4-yl)-2-oxopropyl phosphate + L-glutamate</text>
        <dbReference type="Rhea" id="RHEA:23744"/>
        <dbReference type="ChEBI" id="CHEBI:16810"/>
        <dbReference type="ChEBI" id="CHEBI:29985"/>
        <dbReference type="ChEBI" id="CHEBI:57766"/>
        <dbReference type="ChEBI" id="CHEBI:57980"/>
        <dbReference type="EC" id="2.6.1.9"/>
    </reaction>
</comment>
<keyword evidence="9" id="KW-0368">Histidine biosynthesis</keyword>
<comment type="pathway">
    <text evidence="2 9">Amino-acid biosynthesis; L-histidine biosynthesis; L-histidine from 5-phospho-alpha-D-ribose 1-diphosphate: step 7/9.</text>
</comment>